<dbReference type="InterPro" id="IPR029063">
    <property type="entry name" value="SAM-dependent_MTases_sf"/>
</dbReference>
<organism evidence="3 4">
    <name type="scientific">Brevundimonas diminuta</name>
    <name type="common">Pseudomonas diminuta</name>
    <dbReference type="NCBI Taxonomy" id="293"/>
    <lineage>
        <taxon>Bacteria</taxon>
        <taxon>Pseudomonadati</taxon>
        <taxon>Pseudomonadota</taxon>
        <taxon>Alphaproteobacteria</taxon>
        <taxon>Caulobacterales</taxon>
        <taxon>Caulobacteraceae</taxon>
        <taxon>Brevundimonas</taxon>
    </lineage>
</organism>
<gene>
    <name evidence="3" type="ORF">NCTC11165_01095</name>
</gene>
<name>A0A2X1AHL6_BREDI</name>
<dbReference type="InterPro" id="IPR038375">
    <property type="entry name" value="NDUFAF7_sf"/>
</dbReference>
<keyword evidence="2" id="KW-0808">Transferase</keyword>
<dbReference type="GO" id="GO:0032259">
    <property type="term" value="P:methylation"/>
    <property type="evidence" value="ECO:0007669"/>
    <property type="project" value="UniProtKB-KW"/>
</dbReference>
<dbReference type="PANTHER" id="PTHR12049">
    <property type="entry name" value="PROTEIN ARGININE METHYLTRANSFERASE NDUFAF7, MITOCHONDRIAL"/>
    <property type="match status" value="1"/>
</dbReference>
<dbReference type="Proteomes" id="UP000250358">
    <property type="component" value="Unassembled WGS sequence"/>
</dbReference>
<dbReference type="SUPFAM" id="SSF53335">
    <property type="entry name" value="S-adenosyl-L-methionine-dependent methyltransferases"/>
    <property type="match status" value="1"/>
</dbReference>
<sequence length="371" mass="40112">MREQHGMIHSAPSPISQTLKDRLVREIVLTGPMTVADYVTRCLHDPRGGYYATRPALGERGDFITAPMVSQMFGELIGLWAVETWTRLGAPERVRLVEVGPGDGTLMSDVLRAARLVPGFLQAVDLILIEPSAPLRAEQARRLADADAHPRWLSALNKVETDAPVILIANEVLDCLPARQFIKTEGGWAERRIGVTDADELTFGLTAIADGFEAPGFDVEPGQIIEISEQQAAFGRDLASLIRAASGAALLIDYGRSKPEAGDTLQALRRHQKVDPLSTPGEADLTQWADFPLVLEAAVRGGADVTGCVSQGAFLKALGIEARAQRLMQGRPEAAPVIQRQLDRLTAPDQMGELFKATAIFSPRSLALPGF</sequence>
<dbReference type="Pfam" id="PF02636">
    <property type="entry name" value="Methyltransf_28"/>
    <property type="match status" value="1"/>
</dbReference>
<evidence type="ECO:0000313" key="4">
    <source>
        <dbReference type="Proteomes" id="UP000250358"/>
    </source>
</evidence>
<evidence type="ECO:0000256" key="2">
    <source>
        <dbReference type="ARBA" id="ARBA00022679"/>
    </source>
</evidence>
<dbReference type="PANTHER" id="PTHR12049:SF7">
    <property type="entry name" value="PROTEIN ARGININE METHYLTRANSFERASE NDUFAF7, MITOCHONDRIAL"/>
    <property type="match status" value="1"/>
</dbReference>
<dbReference type="GO" id="GO:0035243">
    <property type="term" value="F:protein-arginine omega-N symmetric methyltransferase activity"/>
    <property type="evidence" value="ECO:0007669"/>
    <property type="project" value="TreeGrafter"/>
</dbReference>
<reference evidence="3 4" key="1">
    <citation type="submission" date="2018-06" db="EMBL/GenBank/DDBJ databases">
        <authorList>
            <consortium name="Pathogen Informatics"/>
            <person name="Doyle S."/>
        </authorList>
    </citation>
    <scope>NUCLEOTIDE SEQUENCE [LARGE SCALE GENOMIC DNA]</scope>
    <source>
        <strain evidence="3 4">NCTC11165</strain>
    </source>
</reference>
<evidence type="ECO:0000313" key="3">
    <source>
        <dbReference type="EMBL" id="SPU43170.1"/>
    </source>
</evidence>
<proteinExistence type="predicted"/>
<dbReference type="EMBL" id="UAQM01000003">
    <property type="protein sequence ID" value="SPU43170.1"/>
    <property type="molecule type" value="Genomic_DNA"/>
</dbReference>
<accession>A0A2X1AHL6</accession>
<dbReference type="Gene3D" id="3.40.50.12710">
    <property type="match status" value="1"/>
</dbReference>
<protein>
    <submittedName>
        <fullName evidence="3">Uncharacterized ACR, COG1565</fullName>
    </submittedName>
</protein>
<dbReference type="InterPro" id="IPR003788">
    <property type="entry name" value="NDUFAF7"/>
</dbReference>
<keyword evidence="1" id="KW-0489">Methyltransferase</keyword>
<dbReference type="AlphaFoldDB" id="A0A2X1AHL6"/>
<evidence type="ECO:0000256" key="1">
    <source>
        <dbReference type="ARBA" id="ARBA00022603"/>
    </source>
</evidence>